<protein>
    <recommendedName>
        <fullName evidence="3">BED-type domain-containing protein</fullName>
    </recommendedName>
</protein>
<evidence type="ECO:0000313" key="2">
    <source>
        <dbReference type="Proteomes" id="UP000052943"/>
    </source>
</evidence>
<dbReference type="PANTHER" id="PTHR40866">
    <property type="entry name" value="BED-TYPE DOMAIN-CONTAINING PROTEIN"/>
    <property type="match status" value="1"/>
</dbReference>
<comment type="caution">
    <text evidence="1">The sequence shown here is derived from an EMBL/GenBank/DDBJ whole genome shotgun (WGS) entry which is preliminary data.</text>
</comment>
<accession>A0A0W8BPG3</accession>
<name>A0A0W8BPG3_PHYNI</name>
<dbReference type="Proteomes" id="UP000052943">
    <property type="component" value="Unassembled WGS sequence"/>
</dbReference>
<reference evidence="1 2" key="1">
    <citation type="submission" date="2015-11" db="EMBL/GenBank/DDBJ databases">
        <title>Genomes and virulence difference between two physiological races of Phytophthora nicotianae.</title>
        <authorList>
            <person name="Liu H."/>
            <person name="Ma X."/>
            <person name="Yu H."/>
            <person name="Fang D."/>
            <person name="Li Y."/>
            <person name="Wang X."/>
            <person name="Wang W."/>
            <person name="Dong Y."/>
            <person name="Xiao B."/>
        </authorList>
    </citation>
    <scope>NUCLEOTIDE SEQUENCE [LARGE SCALE GENOMIC DNA]</scope>
    <source>
        <strain evidence="2">race 0</strain>
    </source>
</reference>
<sequence length="558" mass="62880">MTTTLLATTPPLQTFSHKQVAAFFFKPELDSEGELTGYQTCKSCGKWRKHAPKNGYTNLVTHVRSAHLSFEMEMRDASAAATGTLVPWVSQKASDRYAWIKWVVEGNLPLSFCESKETRRYTNLAPVSVGTLVSNMEDVTKAVERSIGLDMPTEFGLMFDGWSHGTEHYLAVYACYDGPSGPCYPLLSMAPIMDEPDDQLGAEGHLIAIERFLPFFGKTIEGCKFIVGDNCSVNKRLANMMGVPLVGCANHRLQLAVRDYLTPHEDALEEIQILMRKLRTLKQAAKLSLFFVWYLYFIRLFFVQDQNASDARTASGHTLVLHVCDAEALFYFRLREFLSADDEEISDLLPSRMTHRKLDGVLSELRCVKSVSKMLQSEDLTLLDARDLFDGLLEARPSMARYLIQVAFNTYLQMSNQNVCVHYTLAPNADIVHSPEFEAAVVKVLAGKQETLVDDEAVILEPFLQREVPPNASAESPSEEEGFAEHILKRRRISSEPPTYKLLRSIPPTSNAVERLFSIARAVLRLERHRLSPMTLEMILFLRINSAYWNVATVDSCV</sequence>
<organism evidence="1 2">
    <name type="scientific">Phytophthora nicotianae</name>
    <name type="common">Potato buckeye rot agent</name>
    <name type="synonym">Phytophthora parasitica</name>
    <dbReference type="NCBI Taxonomy" id="4792"/>
    <lineage>
        <taxon>Eukaryota</taxon>
        <taxon>Sar</taxon>
        <taxon>Stramenopiles</taxon>
        <taxon>Oomycota</taxon>
        <taxon>Peronosporomycetes</taxon>
        <taxon>Peronosporales</taxon>
        <taxon>Peronosporaceae</taxon>
        <taxon>Phytophthora</taxon>
    </lineage>
</organism>
<gene>
    <name evidence="1" type="ORF">AM587_10006554</name>
</gene>
<dbReference type="SUPFAM" id="SSF53098">
    <property type="entry name" value="Ribonuclease H-like"/>
    <property type="match status" value="1"/>
</dbReference>
<dbReference type="OrthoDB" id="123598at2759"/>
<evidence type="ECO:0008006" key="3">
    <source>
        <dbReference type="Google" id="ProtNLM"/>
    </source>
</evidence>
<dbReference type="EMBL" id="LNFO01006025">
    <property type="protein sequence ID" value="KUF73771.1"/>
    <property type="molecule type" value="Genomic_DNA"/>
</dbReference>
<dbReference type="AlphaFoldDB" id="A0A0W8BPG3"/>
<dbReference type="InterPro" id="IPR012337">
    <property type="entry name" value="RNaseH-like_sf"/>
</dbReference>
<evidence type="ECO:0000313" key="1">
    <source>
        <dbReference type="EMBL" id="KUF73771.1"/>
    </source>
</evidence>
<dbReference type="PANTHER" id="PTHR40866:SF1">
    <property type="entry name" value="BED-TYPE DOMAIN-CONTAINING PROTEIN"/>
    <property type="match status" value="1"/>
</dbReference>
<proteinExistence type="predicted"/>